<organism evidence="1 2">
    <name type="scientific">Rhizobium leguminosarum bv. trifolii WSM2297</name>
    <dbReference type="NCBI Taxonomy" id="754762"/>
    <lineage>
        <taxon>Bacteria</taxon>
        <taxon>Pseudomonadati</taxon>
        <taxon>Pseudomonadota</taxon>
        <taxon>Alphaproteobacteria</taxon>
        <taxon>Hyphomicrobiales</taxon>
        <taxon>Rhizobiaceae</taxon>
        <taxon>Rhizobium/Agrobacterium group</taxon>
        <taxon>Rhizobium</taxon>
    </lineage>
</organism>
<reference evidence="1 2" key="1">
    <citation type="submission" date="2012-02" db="EMBL/GenBank/DDBJ databases">
        <title>Improved High-Quality Draft Sequence of Rhizobium leguminosarum bv. trifolii WSM2297.</title>
        <authorList>
            <consortium name="US DOE Joint Genome Institute"/>
            <person name="Lucas S."/>
            <person name="Han J."/>
            <person name="Lapidus A."/>
            <person name="Cheng J.-F."/>
            <person name="Goodwin L."/>
            <person name="Pitluck S."/>
            <person name="Peters L."/>
            <person name="Ovchinnikova G."/>
            <person name="Zhang X."/>
            <person name="Detter J.C."/>
            <person name="Han C."/>
            <person name="Tapia R."/>
            <person name="Land M."/>
            <person name="Hauser L."/>
            <person name="Kyrpides N."/>
            <person name="Ivanova N."/>
            <person name="Pagani I."/>
            <person name="Brau L."/>
            <person name="Yates R."/>
            <person name="O'Hara G."/>
            <person name="Rui T."/>
            <person name="Howieson J."/>
            <person name="Reeve W."/>
            <person name="Woyke T."/>
        </authorList>
    </citation>
    <scope>NUCLEOTIDE SEQUENCE [LARGE SCALE GENOMIC DNA]</scope>
    <source>
        <strain evidence="1 2">WSM2297</strain>
    </source>
</reference>
<dbReference type="EMBL" id="JH719395">
    <property type="protein sequence ID" value="EJC79301.1"/>
    <property type="molecule type" value="Genomic_DNA"/>
</dbReference>
<dbReference type="Proteomes" id="UP000005732">
    <property type="component" value="Unassembled WGS sequence"/>
</dbReference>
<dbReference type="OrthoDB" id="8374443at2"/>
<evidence type="ECO:0000313" key="1">
    <source>
        <dbReference type="EMBL" id="EJC79301.1"/>
    </source>
</evidence>
<proteinExistence type="predicted"/>
<gene>
    <name evidence="1" type="ORF">Rleg4DRAFT_0892</name>
</gene>
<dbReference type="HOGENOM" id="CLU_2303745_0_0_5"/>
<protein>
    <submittedName>
        <fullName evidence="1">Uncharacterized protein</fullName>
    </submittedName>
</protein>
<dbReference type="AlphaFoldDB" id="J0W0U6"/>
<evidence type="ECO:0000313" key="2">
    <source>
        <dbReference type="Proteomes" id="UP000005732"/>
    </source>
</evidence>
<name>J0W0U6_RHILT</name>
<dbReference type="RefSeq" id="WP_003579283.1">
    <property type="nucleotide sequence ID" value="NZ_JH719395.1"/>
</dbReference>
<accession>J0W0U6</accession>
<sequence>MPKSLPSPHEQDLLGDISTDQKLVLISRYSQALRKLARSAEAVGRADVLPALIRVADGLESLATEIAETETGAEVMVRAARLIRTTEGMLASMPPSSIIH</sequence>